<evidence type="ECO:0000256" key="1">
    <source>
        <dbReference type="SAM" id="Phobius"/>
    </source>
</evidence>
<name>A0ABV9C457_9GAMM</name>
<gene>
    <name evidence="2" type="ORF">ACFO5W_12980</name>
</gene>
<protein>
    <recommendedName>
        <fullName evidence="4">Flagellar protein</fullName>
    </recommendedName>
</protein>
<comment type="caution">
    <text evidence="2">The sequence shown here is derived from an EMBL/GenBank/DDBJ whole genome shotgun (WGS) entry which is preliminary data.</text>
</comment>
<dbReference type="EMBL" id="JBHSGA010000017">
    <property type="protein sequence ID" value="MFC4527551.1"/>
    <property type="molecule type" value="Genomic_DNA"/>
</dbReference>
<keyword evidence="3" id="KW-1185">Reference proteome</keyword>
<feature type="transmembrane region" description="Helical" evidence="1">
    <location>
        <begin position="36"/>
        <end position="55"/>
    </location>
</feature>
<accession>A0ABV9C457</accession>
<proteinExistence type="predicted"/>
<dbReference type="RefSeq" id="WP_266150230.1">
    <property type="nucleotide sequence ID" value="NZ_CP064028.1"/>
</dbReference>
<evidence type="ECO:0000313" key="3">
    <source>
        <dbReference type="Proteomes" id="UP001595961"/>
    </source>
</evidence>
<organism evidence="2 3">
    <name type="scientific">Dyella halodurans</name>
    <dbReference type="NCBI Taxonomy" id="1920171"/>
    <lineage>
        <taxon>Bacteria</taxon>
        <taxon>Pseudomonadati</taxon>
        <taxon>Pseudomonadota</taxon>
        <taxon>Gammaproteobacteria</taxon>
        <taxon>Lysobacterales</taxon>
        <taxon>Rhodanobacteraceae</taxon>
        <taxon>Dyella</taxon>
    </lineage>
</organism>
<keyword evidence="1" id="KW-1133">Transmembrane helix</keyword>
<evidence type="ECO:0000313" key="2">
    <source>
        <dbReference type="EMBL" id="MFC4527551.1"/>
    </source>
</evidence>
<keyword evidence="1" id="KW-0472">Membrane</keyword>
<sequence>MFRSGSLGLALIQAAPASSGLPFRSESTVSMDRFVFAMLAVSLLLVAVIAALYVARKKGWFDGMAFRGSAAPGDRSGLSLRASRRVSAFTVVHVLARGDREFLVVESVRGATAQIHMMPSSQEGQESAP</sequence>
<keyword evidence="1" id="KW-0812">Transmembrane</keyword>
<dbReference type="Proteomes" id="UP001595961">
    <property type="component" value="Unassembled WGS sequence"/>
</dbReference>
<reference evidence="3" key="1">
    <citation type="journal article" date="2019" name="Int. J. Syst. Evol. Microbiol.">
        <title>The Global Catalogue of Microorganisms (GCM) 10K type strain sequencing project: providing services to taxonomists for standard genome sequencing and annotation.</title>
        <authorList>
            <consortium name="The Broad Institute Genomics Platform"/>
            <consortium name="The Broad Institute Genome Sequencing Center for Infectious Disease"/>
            <person name="Wu L."/>
            <person name="Ma J."/>
        </authorList>
    </citation>
    <scope>NUCLEOTIDE SEQUENCE [LARGE SCALE GENOMIC DNA]</scope>
    <source>
        <strain evidence="3">CCM 4481</strain>
    </source>
</reference>
<evidence type="ECO:0008006" key="4">
    <source>
        <dbReference type="Google" id="ProtNLM"/>
    </source>
</evidence>